<gene>
    <name evidence="8" type="ORF">DBW71_05685</name>
</gene>
<dbReference type="PANTHER" id="PTHR12677">
    <property type="entry name" value="GOLGI APPARATUS MEMBRANE PROTEIN TVP38-RELATED"/>
    <property type="match status" value="1"/>
</dbReference>
<keyword evidence="2 6" id="KW-1003">Cell membrane</keyword>
<dbReference type="Pfam" id="PF09335">
    <property type="entry name" value="VTT_dom"/>
    <property type="match status" value="1"/>
</dbReference>
<organism evidence="8 9">
    <name type="scientific">PS1 clade bacterium</name>
    <dbReference type="NCBI Taxonomy" id="2175152"/>
    <lineage>
        <taxon>Bacteria</taxon>
        <taxon>Pseudomonadati</taxon>
        <taxon>Pseudomonadota</taxon>
        <taxon>Alphaproteobacteria</taxon>
        <taxon>PS1 clade</taxon>
    </lineage>
</organism>
<feature type="transmembrane region" description="Helical" evidence="6">
    <location>
        <begin position="7"/>
        <end position="24"/>
    </location>
</feature>
<feature type="transmembrane region" description="Helical" evidence="6">
    <location>
        <begin position="137"/>
        <end position="161"/>
    </location>
</feature>
<dbReference type="GO" id="GO:0005886">
    <property type="term" value="C:plasma membrane"/>
    <property type="evidence" value="ECO:0007669"/>
    <property type="project" value="UniProtKB-SubCell"/>
</dbReference>
<keyword evidence="4 6" id="KW-1133">Transmembrane helix</keyword>
<dbReference type="AlphaFoldDB" id="A0A368DKA4"/>
<dbReference type="InterPro" id="IPR015414">
    <property type="entry name" value="TMEM64"/>
</dbReference>
<evidence type="ECO:0000256" key="3">
    <source>
        <dbReference type="ARBA" id="ARBA00022692"/>
    </source>
</evidence>
<evidence type="ECO:0000256" key="2">
    <source>
        <dbReference type="ARBA" id="ARBA00022475"/>
    </source>
</evidence>
<keyword evidence="5 6" id="KW-0472">Membrane</keyword>
<evidence type="ECO:0000259" key="7">
    <source>
        <dbReference type="Pfam" id="PF09335"/>
    </source>
</evidence>
<proteinExistence type="inferred from homology"/>
<sequence length="239" mass="27730">MTTKKKILLSFYLISLSFFLYYIFSNFSLSQIITLEFAPILKENIFNLTNRHNIIIFIGLIVLAFLWSFFLGFTSPIAVFCGMVYGNYLGTLISIIGLTLGSTFLYIVARYFFLDYLSSLFSKKYKNTRNRFHNNELIFFILYRILIGIPFGISNIVAVIFNIKLSNFILGTAIGIFPSVFIWATIGLGFDRLVIRENEFPSYMTILTSPETKFPLLGFLIFFITLLAIRIFFNYKYKK</sequence>
<feature type="transmembrane region" description="Helical" evidence="6">
    <location>
        <begin position="214"/>
        <end position="233"/>
    </location>
</feature>
<evidence type="ECO:0000256" key="6">
    <source>
        <dbReference type="RuleBase" id="RU366058"/>
    </source>
</evidence>
<protein>
    <recommendedName>
        <fullName evidence="6">TVP38/TMEM64 family membrane protein</fullName>
    </recommendedName>
</protein>
<dbReference type="EMBL" id="QOQD01000015">
    <property type="protein sequence ID" value="RCL72277.1"/>
    <property type="molecule type" value="Genomic_DNA"/>
</dbReference>
<dbReference type="InterPro" id="IPR032816">
    <property type="entry name" value="VTT_dom"/>
</dbReference>
<evidence type="ECO:0000256" key="4">
    <source>
        <dbReference type="ARBA" id="ARBA00022989"/>
    </source>
</evidence>
<feature type="transmembrane region" description="Helical" evidence="6">
    <location>
        <begin position="168"/>
        <end position="190"/>
    </location>
</feature>
<evidence type="ECO:0000256" key="1">
    <source>
        <dbReference type="ARBA" id="ARBA00004651"/>
    </source>
</evidence>
<evidence type="ECO:0000256" key="5">
    <source>
        <dbReference type="ARBA" id="ARBA00023136"/>
    </source>
</evidence>
<dbReference type="PANTHER" id="PTHR12677:SF59">
    <property type="entry name" value="GOLGI APPARATUS MEMBRANE PROTEIN TVP38-RELATED"/>
    <property type="match status" value="1"/>
</dbReference>
<comment type="similarity">
    <text evidence="6">Belongs to the TVP38/TMEM64 family.</text>
</comment>
<evidence type="ECO:0000313" key="8">
    <source>
        <dbReference type="EMBL" id="RCL72277.1"/>
    </source>
</evidence>
<comment type="caution">
    <text evidence="8">The sequence shown here is derived from an EMBL/GenBank/DDBJ whole genome shotgun (WGS) entry which is preliminary data.</text>
</comment>
<feature type="transmembrane region" description="Helical" evidence="6">
    <location>
        <begin position="88"/>
        <end position="113"/>
    </location>
</feature>
<feature type="domain" description="VTT" evidence="7">
    <location>
        <begin position="75"/>
        <end position="187"/>
    </location>
</feature>
<keyword evidence="3 6" id="KW-0812">Transmembrane</keyword>
<feature type="transmembrane region" description="Helical" evidence="6">
    <location>
        <begin position="54"/>
        <end position="81"/>
    </location>
</feature>
<evidence type="ECO:0000313" key="9">
    <source>
        <dbReference type="Proteomes" id="UP000253570"/>
    </source>
</evidence>
<name>A0A368DKA4_9PROT</name>
<accession>A0A368DKA4</accession>
<dbReference type="Proteomes" id="UP000253570">
    <property type="component" value="Unassembled WGS sequence"/>
</dbReference>
<reference evidence="8 9" key="1">
    <citation type="journal article" date="2018" name="Microbiome">
        <title>Fine metagenomic profile of the Mediterranean stratified and mixed water columns revealed by assembly and recruitment.</title>
        <authorList>
            <person name="Haro-Moreno J.M."/>
            <person name="Lopez-Perez M."/>
            <person name="De La Torre J.R."/>
            <person name="Picazo A."/>
            <person name="Camacho A."/>
            <person name="Rodriguez-Valera F."/>
        </authorList>
    </citation>
    <scope>NUCLEOTIDE SEQUENCE [LARGE SCALE GENOMIC DNA]</scope>
    <source>
        <strain evidence="8">MED-G57</strain>
    </source>
</reference>
<comment type="subcellular location">
    <subcellularLocation>
        <location evidence="1 6">Cell membrane</location>
        <topology evidence="1 6">Multi-pass membrane protein</topology>
    </subcellularLocation>
</comment>